<name>A0A2H0LP93_9BACT</name>
<dbReference type="EMBL" id="PCVY01000065">
    <property type="protein sequence ID" value="PIQ85504.1"/>
    <property type="molecule type" value="Genomic_DNA"/>
</dbReference>
<comment type="caution">
    <text evidence="1">The sequence shown here is derived from an EMBL/GenBank/DDBJ whole genome shotgun (WGS) entry which is preliminary data.</text>
</comment>
<organism evidence="1 2">
    <name type="scientific">Candidatus Abzuiibacterium crystallinum</name>
    <dbReference type="NCBI Taxonomy" id="1974748"/>
    <lineage>
        <taxon>Bacteria</taxon>
        <taxon>Pseudomonadati</taxon>
        <taxon>Candidatus Omnitrophota</taxon>
        <taxon>Candidatus Abzuiibacterium</taxon>
    </lineage>
</organism>
<dbReference type="AlphaFoldDB" id="A0A2H0LP93"/>
<proteinExistence type="predicted"/>
<dbReference type="PROSITE" id="PS00409">
    <property type="entry name" value="PROKAR_NTER_METHYL"/>
    <property type="match status" value="1"/>
</dbReference>
<sequence length="179" mass="18930">MVKHLKCFSNHKSGFSLIEVLAASVILLLVAGAVSQLSAYPKSKVIDLEKRLAVIGKLDDALAAFSQNPPFALGTQTSCSASGACDATVCTHDNTNACEAFTQGGICANAIENSDLTAIVQAYPTACYVAIILDPTIDDNVNSPDQPSFRNTQVGALAEWMSSQNQKTHEALTTYVFAT</sequence>
<dbReference type="NCBIfam" id="TIGR02532">
    <property type="entry name" value="IV_pilin_GFxxxE"/>
    <property type="match status" value="1"/>
</dbReference>
<evidence type="ECO:0000313" key="2">
    <source>
        <dbReference type="Proteomes" id="UP000230859"/>
    </source>
</evidence>
<evidence type="ECO:0000313" key="1">
    <source>
        <dbReference type="EMBL" id="PIQ85504.1"/>
    </source>
</evidence>
<dbReference type="Pfam" id="PF07963">
    <property type="entry name" value="N_methyl"/>
    <property type="match status" value="1"/>
</dbReference>
<accession>A0A2H0LP93</accession>
<gene>
    <name evidence="1" type="ORF">COV74_08415</name>
</gene>
<dbReference type="Proteomes" id="UP000230859">
    <property type="component" value="Unassembled WGS sequence"/>
</dbReference>
<dbReference type="InterPro" id="IPR012902">
    <property type="entry name" value="N_methyl_site"/>
</dbReference>
<reference evidence="1 2" key="1">
    <citation type="submission" date="2017-09" db="EMBL/GenBank/DDBJ databases">
        <title>Depth-based differentiation of microbial function through sediment-hosted aquifers and enrichment of novel symbionts in the deep terrestrial subsurface.</title>
        <authorList>
            <person name="Probst A.J."/>
            <person name="Ladd B."/>
            <person name="Jarett J.K."/>
            <person name="Geller-Mcgrath D.E."/>
            <person name="Sieber C.M."/>
            <person name="Emerson J.B."/>
            <person name="Anantharaman K."/>
            <person name="Thomas B.C."/>
            <person name="Malmstrom R."/>
            <person name="Stieglmeier M."/>
            <person name="Klingl A."/>
            <person name="Woyke T."/>
            <person name="Ryan C.M."/>
            <person name="Banfield J.F."/>
        </authorList>
    </citation>
    <scope>NUCLEOTIDE SEQUENCE [LARGE SCALE GENOMIC DNA]</scope>
    <source>
        <strain evidence="1">CG11_big_fil_rev_8_21_14_0_20_45_26</strain>
    </source>
</reference>
<protein>
    <submittedName>
        <fullName evidence="1">Uncharacterized protein</fullName>
    </submittedName>
</protein>